<keyword evidence="4" id="KW-1185">Reference proteome</keyword>
<comment type="caution">
    <text evidence="3">The sequence shown here is derived from an EMBL/GenBank/DDBJ whole genome shotgun (WGS) entry which is preliminary data.</text>
</comment>
<evidence type="ECO:0000259" key="2">
    <source>
        <dbReference type="Pfam" id="PF10908"/>
    </source>
</evidence>
<evidence type="ECO:0000256" key="1">
    <source>
        <dbReference type="SAM" id="MobiDB-lite"/>
    </source>
</evidence>
<feature type="compositionally biased region" description="Basic and acidic residues" evidence="1">
    <location>
        <begin position="210"/>
        <end position="220"/>
    </location>
</feature>
<dbReference type="Proteomes" id="UP000535406">
    <property type="component" value="Unassembled WGS sequence"/>
</dbReference>
<dbReference type="Pfam" id="PF10908">
    <property type="entry name" value="Tlde1_dom"/>
    <property type="match status" value="1"/>
</dbReference>
<reference evidence="3 4" key="1">
    <citation type="submission" date="2020-08" db="EMBL/GenBank/DDBJ databases">
        <title>Genomic Encyclopedia of Type Strains, Phase IV (KMG-IV): sequencing the most valuable type-strain genomes for metagenomic binning, comparative biology and taxonomic classification.</title>
        <authorList>
            <person name="Goeker M."/>
        </authorList>
    </citation>
    <scope>NUCLEOTIDE SEQUENCE [LARGE SCALE GENOMIC DNA]</scope>
    <source>
        <strain evidence="3 4">DSM 21319</strain>
    </source>
</reference>
<feature type="region of interest" description="Disordered" evidence="1">
    <location>
        <begin position="210"/>
        <end position="237"/>
    </location>
</feature>
<sequence length="404" mass="43914">MASVYESARSASKSRQGRSGSILLSAALACGVLAGSAWAVVSTLHAMQDAASSLAEGRRSIAASLSVASAVIGDAQPERLVKVAKFSRLSPPSESEIRQKQLTAEAIQASRQRKISIELASAVKREKAKALMIETAVARAERSVEQEKAITGERALVTAMLPDDVSGRKSIQPFGLVMKKAEAEEEDSEDDILSDIPLPETRPALETVTIERKPAEEKPATRTATRQAKEDDDDKDVAIVKPERSLFGDLFKSRGNSTGWVGKGTKVAIYDVSNATVYMPDGTKLRAHSGIGKMRDNPRFEHVKMTGPTPAGIYRLRMRERRFHGVEAIRMLSVDGRDPKNRTGLLTHTNLLRGQKGSHGCVAFQNYEPFLNAFKRGHVNMLVVVPELPSSRTQLAALYRKAGA</sequence>
<evidence type="ECO:0000313" key="4">
    <source>
        <dbReference type="Proteomes" id="UP000535406"/>
    </source>
</evidence>
<name>A0A7W7YRB8_9HYPH</name>
<dbReference type="InterPro" id="IPR021225">
    <property type="entry name" value="Tlde1_dom"/>
</dbReference>
<dbReference type="AlphaFoldDB" id="A0A7W7YRB8"/>
<organism evidence="3 4">
    <name type="scientific">Shinella fusca</name>
    <dbReference type="NCBI Taxonomy" id="544480"/>
    <lineage>
        <taxon>Bacteria</taxon>
        <taxon>Pseudomonadati</taxon>
        <taxon>Pseudomonadota</taxon>
        <taxon>Alphaproteobacteria</taxon>
        <taxon>Hyphomicrobiales</taxon>
        <taxon>Rhizobiaceae</taxon>
        <taxon>Shinella</taxon>
    </lineage>
</organism>
<dbReference type="RefSeq" id="WP_210308629.1">
    <property type="nucleotide sequence ID" value="NZ_JACHIK010000001.1"/>
</dbReference>
<feature type="domain" description="Tlde1" evidence="2">
    <location>
        <begin position="284"/>
        <end position="387"/>
    </location>
</feature>
<gene>
    <name evidence="3" type="ORF">HNQ66_000276</name>
</gene>
<protein>
    <recommendedName>
        <fullName evidence="2">Tlde1 domain-containing protein</fullName>
    </recommendedName>
</protein>
<dbReference type="EMBL" id="JACHIK010000001">
    <property type="protein sequence ID" value="MBB5040898.1"/>
    <property type="molecule type" value="Genomic_DNA"/>
</dbReference>
<proteinExistence type="predicted"/>
<evidence type="ECO:0000313" key="3">
    <source>
        <dbReference type="EMBL" id="MBB5040898.1"/>
    </source>
</evidence>
<accession>A0A7W7YRB8</accession>